<evidence type="ECO:0000256" key="2">
    <source>
        <dbReference type="ARBA" id="ARBA00029447"/>
    </source>
</evidence>
<keyword evidence="4" id="KW-0812">Transmembrane</keyword>
<evidence type="ECO:0000259" key="5">
    <source>
        <dbReference type="PROSITE" id="PS50111"/>
    </source>
</evidence>
<dbReference type="Gene3D" id="1.10.287.950">
    <property type="entry name" value="Methyl-accepting chemotaxis protein"/>
    <property type="match status" value="1"/>
</dbReference>
<evidence type="ECO:0000256" key="4">
    <source>
        <dbReference type="SAM" id="Phobius"/>
    </source>
</evidence>
<dbReference type="InterPro" id="IPR003660">
    <property type="entry name" value="HAMP_dom"/>
</dbReference>
<dbReference type="CDD" id="cd06225">
    <property type="entry name" value="HAMP"/>
    <property type="match status" value="1"/>
</dbReference>
<comment type="similarity">
    <text evidence="2">Belongs to the methyl-accepting chemotaxis (MCP) protein family.</text>
</comment>
<dbReference type="AlphaFoldDB" id="A0A212JRN0"/>
<dbReference type="InterPro" id="IPR004089">
    <property type="entry name" value="MCPsignal_dom"/>
</dbReference>
<dbReference type="GO" id="GO:0006935">
    <property type="term" value="P:chemotaxis"/>
    <property type="evidence" value="ECO:0007669"/>
    <property type="project" value="InterPro"/>
</dbReference>
<dbReference type="SUPFAM" id="SSF158472">
    <property type="entry name" value="HAMP domain-like"/>
    <property type="match status" value="1"/>
</dbReference>
<name>A0A212JRN0_9PROT</name>
<dbReference type="GO" id="GO:0007165">
    <property type="term" value="P:signal transduction"/>
    <property type="evidence" value="ECO:0007669"/>
    <property type="project" value="UniProtKB-KW"/>
</dbReference>
<dbReference type="PROSITE" id="PS50111">
    <property type="entry name" value="CHEMOTAXIS_TRANSDUC_2"/>
    <property type="match status" value="1"/>
</dbReference>
<proteinExistence type="inferred from homology"/>
<dbReference type="SMART" id="SM00283">
    <property type="entry name" value="MA"/>
    <property type="match status" value="1"/>
</dbReference>
<dbReference type="EMBL" id="FLUO01000001">
    <property type="protein sequence ID" value="SBW02082.1"/>
    <property type="molecule type" value="Genomic_DNA"/>
</dbReference>
<keyword evidence="1 3" id="KW-0807">Transducer</keyword>
<dbReference type="Pfam" id="PF12729">
    <property type="entry name" value="4HB_MCP_1"/>
    <property type="match status" value="1"/>
</dbReference>
<feature type="transmembrane region" description="Helical" evidence="4">
    <location>
        <begin position="191"/>
        <end position="211"/>
    </location>
</feature>
<sequence length="562" mass="58612">MAWFNNLRIGGKVLAAFTLICALVALLGGAAVYEIVRIETATRDATDLWAPRLDVMRRMQAQMATQRVAEFSYVFAEMRKEREAADVAVTAARQAVHGTLAEVEQSFASGEGRNGFDQLMLNQDAYQEGMERVFYMMQHGQEEDARTLMNNDMRDLFNVISVSIDKMLEIATAGVAAAGAEAGSVAREARVAVFALLGVVFALSAAAGLMLKRGVGGPILAMTGAMARLAEGDTAVEVPATDRRDEVGAMAGAVQVFKDNAIRADALAAEQTAAHAAQTARAEEIERLAHEFDARISQVLDIVAGACGEMDGTAQSLSASAEQTTRQSNAVAAATEQASDSVQTVAAAAEQLSHSIDEIARQVSQAHEVSQTATAEAERTDATVKGLAESSSKIGTVVNLITDIASQTNLLALNATIEAARAGEMGKGFAVVAGEVKNLANQTATATDEIGRQIGSVQEATQEVVSAISGIVERIGEVSRISAAIASAVEQQSAAAAEIARNVQHAAAGTQEISLNIAGVSQTASETGTASRQVLAASQALAKEAVALRGVVEHFLAGVRAV</sequence>
<feature type="domain" description="HAMP" evidence="6">
    <location>
        <begin position="213"/>
        <end position="266"/>
    </location>
</feature>
<protein>
    <submittedName>
        <fullName evidence="7">Methyl-accepting chemotaxis sensory transducer</fullName>
    </submittedName>
</protein>
<organism evidence="7">
    <name type="scientific">uncultured Alphaproteobacteria bacterium</name>
    <dbReference type="NCBI Taxonomy" id="91750"/>
    <lineage>
        <taxon>Bacteria</taxon>
        <taxon>Pseudomonadati</taxon>
        <taxon>Pseudomonadota</taxon>
        <taxon>Alphaproteobacteria</taxon>
        <taxon>environmental samples</taxon>
    </lineage>
</organism>
<dbReference type="Gene3D" id="1.10.8.500">
    <property type="entry name" value="HAMP domain in histidine kinase"/>
    <property type="match status" value="1"/>
</dbReference>
<dbReference type="PANTHER" id="PTHR32089:SF112">
    <property type="entry name" value="LYSOZYME-LIKE PROTEIN-RELATED"/>
    <property type="match status" value="1"/>
</dbReference>
<evidence type="ECO:0000313" key="7">
    <source>
        <dbReference type="EMBL" id="SBW02082.1"/>
    </source>
</evidence>
<accession>A0A212JRN0</accession>
<dbReference type="Pfam" id="PF00672">
    <property type="entry name" value="HAMP"/>
    <property type="match status" value="1"/>
</dbReference>
<keyword evidence="4" id="KW-0472">Membrane</keyword>
<dbReference type="GO" id="GO:0004888">
    <property type="term" value="F:transmembrane signaling receptor activity"/>
    <property type="evidence" value="ECO:0007669"/>
    <property type="project" value="InterPro"/>
</dbReference>
<evidence type="ECO:0000259" key="6">
    <source>
        <dbReference type="PROSITE" id="PS50885"/>
    </source>
</evidence>
<dbReference type="Pfam" id="PF00015">
    <property type="entry name" value="MCPsignal"/>
    <property type="match status" value="1"/>
</dbReference>
<dbReference type="SUPFAM" id="SSF58104">
    <property type="entry name" value="Methyl-accepting chemotaxis protein (MCP) signaling domain"/>
    <property type="match status" value="1"/>
</dbReference>
<reference evidence="7" key="1">
    <citation type="submission" date="2016-04" db="EMBL/GenBank/DDBJ databases">
        <authorList>
            <person name="Evans L.H."/>
            <person name="Alamgir A."/>
            <person name="Owens N."/>
            <person name="Weber N.D."/>
            <person name="Virtaneva K."/>
            <person name="Barbian K."/>
            <person name="Babar A."/>
            <person name="Rosenke K."/>
        </authorList>
    </citation>
    <scope>NUCLEOTIDE SEQUENCE</scope>
    <source>
        <strain evidence="7">86</strain>
    </source>
</reference>
<evidence type="ECO:0000256" key="1">
    <source>
        <dbReference type="ARBA" id="ARBA00023224"/>
    </source>
</evidence>
<dbReference type="SMART" id="SM00304">
    <property type="entry name" value="HAMP"/>
    <property type="match status" value="2"/>
</dbReference>
<dbReference type="PANTHER" id="PTHR32089">
    <property type="entry name" value="METHYL-ACCEPTING CHEMOTAXIS PROTEIN MCPB"/>
    <property type="match status" value="1"/>
</dbReference>
<dbReference type="PROSITE" id="PS50885">
    <property type="entry name" value="HAMP"/>
    <property type="match status" value="1"/>
</dbReference>
<dbReference type="InterPro" id="IPR024478">
    <property type="entry name" value="HlyB_4HB_MCP"/>
</dbReference>
<dbReference type="PRINTS" id="PR00260">
    <property type="entry name" value="CHEMTRNSDUCR"/>
</dbReference>
<dbReference type="InterPro" id="IPR004090">
    <property type="entry name" value="Chemotax_Me-accpt_rcpt"/>
</dbReference>
<dbReference type="GO" id="GO:0016020">
    <property type="term" value="C:membrane"/>
    <property type="evidence" value="ECO:0007669"/>
    <property type="project" value="InterPro"/>
</dbReference>
<feature type="domain" description="Methyl-accepting transducer" evidence="5">
    <location>
        <begin position="313"/>
        <end position="542"/>
    </location>
</feature>
<evidence type="ECO:0000256" key="3">
    <source>
        <dbReference type="PROSITE-ProRule" id="PRU00284"/>
    </source>
</evidence>
<gene>
    <name evidence="7" type="ORF">KL86APRO_11535</name>
</gene>
<keyword evidence="4" id="KW-1133">Transmembrane helix</keyword>